<dbReference type="EMBL" id="BMVG01000023">
    <property type="protein sequence ID" value="GHE10322.1"/>
    <property type="molecule type" value="Genomic_DNA"/>
</dbReference>
<evidence type="ECO:0000256" key="1">
    <source>
        <dbReference type="SAM" id="MobiDB-lite"/>
    </source>
</evidence>
<name>A0A918YP52_9ACTN</name>
<sequence length="961" mass="104508">MNLKDALAALDADRPDALLGLRESQWLDAKKCFYKLSVPKAVEEITKDVAAFANGGGGVIVFGIGTRWEYGEEILDKIVGLDPADVNPDQIRKVLLQRIKPFVRGIRIGWSGPEDKPRVAFLHIPAQEPGQLFVVPAMTGGRSGAPPSDALAVPVRDGDLTHWLPRTEIQQLLAAGVRASTMPTPEALATLVQEAVARAAPSTEDRSASQTAGRDGNADLVDEDRAPLEGYLADVCRRAEAEACGPYVAQSVVNWRDGPPVDRSTAQPASVAVFTTAPLVVVLGDPGGGKTELLRRHRLDVCRQWRAGVRSAALPVLIPATALSEAPLEAPFFARPPAPGSHWLVLLDGLDEITNAEVRREALRDMVRWVAERRETHRLVVATRYLSKQELSDLQEAAPVCFELLQFEAGDVRELAAARLGPEQVDGLMAAIDKTDLGDLVRLPMIGAMLCELYQADSKQPLGDTRGAIYDAFIDRLMVTTPRTDTRPEHHAGKRSDVGSPVWYSPALGERVAVLGSLPPAQLRTLLAKVAVTRRRQSSPVRSVMDILLEQPLTKLPEGVRIKRWREELIACFRRSGVLQQQGGELEFAHRTYEEFLAAWTLGDPCEGGLAELRRALDSHRLRLWPWRAASGYRPVGAWGQRVWAADEGGNLSYLGFLIDRLADAATTELDKLPPSGGISGCTFLAALKRLGTYLPDDVQAQAVDKLKRHSEVGGRSLFGASIDVDAVNQLDPGSVPMAEALAALAIDDSRVDAARSLLAFAESRAEGLAALRNLARSPRLTSLQGQVTAATAMVDAYDETGLDLIVDLASDPGLDDGTRLGIAWQLTQLRRQRGLDLLNSWIDARAGDEFWFKAALTVVEIDETYGVERMKAIADDPACPALKRINAAYVVALHHDPRGAEDLLLFARDPDLEEDLRVAAVHLVARVGHPSAIAVREELAQDPNLTPRGRKSLRRLASAE</sequence>
<organism evidence="3 4">
    <name type="scientific">Streptomyces alanosinicus</name>
    <dbReference type="NCBI Taxonomy" id="68171"/>
    <lineage>
        <taxon>Bacteria</taxon>
        <taxon>Bacillati</taxon>
        <taxon>Actinomycetota</taxon>
        <taxon>Actinomycetes</taxon>
        <taxon>Kitasatosporales</taxon>
        <taxon>Streptomycetaceae</taxon>
        <taxon>Streptomyces</taxon>
    </lineage>
</organism>
<evidence type="ECO:0000313" key="4">
    <source>
        <dbReference type="Proteomes" id="UP000655443"/>
    </source>
</evidence>
<accession>A0A918YP52</accession>
<reference evidence="3" key="1">
    <citation type="journal article" date="2014" name="Int. J. Syst. Evol. Microbiol.">
        <title>Complete genome sequence of Corynebacterium casei LMG S-19264T (=DSM 44701T), isolated from a smear-ripened cheese.</title>
        <authorList>
            <consortium name="US DOE Joint Genome Institute (JGI-PGF)"/>
            <person name="Walter F."/>
            <person name="Albersmeier A."/>
            <person name="Kalinowski J."/>
            <person name="Ruckert C."/>
        </authorList>
    </citation>
    <scope>NUCLEOTIDE SEQUENCE</scope>
    <source>
        <strain evidence="3">JCM 4714</strain>
    </source>
</reference>
<evidence type="ECO:0000259" key="2">
    <source>
        <dbReference type="Pfam" id="PF04326"/>
    </source>
</evidence>
<keyword evidence="4" id="KW-1185">Reference proteome</keyword>
<dbReference type="InterPro" id="IPR038461">
    <property type="entry name" value="Schlafen_AlbA_2_dom_sf"/>
</dbReference>
<dbReference type="Proteomes" id="UP000655443">
    <property type="component" value="Unassembled WGS sequence"/>
</dbReference>
<dbReference type="AlphaFoldDB" id="A0A918YP52"/>
<dbReference type="RefSeq" id="WP_229882132.1">
    <property type="nucleotide sequence ID" value="NZ_BMVG01000023.1"/>
</dbReference>
<dbReference type="InterPro" id="IPR007421">
    <property type="entry name" value="Schlafen_AlbA_2_dom"/>
</dbReference>
<gene>
    <name evidence="3" type="ORF">GCM10010339_66040</name>
</gene>
<dbReference type="Pfam" id="PF04326">
    <property type="entry name" value="SLFN_AlbA_2"/>
    <property type="match status" value="1"/>
</dbReference>
<feature type="region of interest" description="Disordered" evidence="1">
    <location>
        <begin position="199"/>
        <end position="222"/>
    </location>
</feature>
<reference evidence="3" key="2">
    <citation type="submission" date="2020-09" db="EMBL/GenBank/DDBJ databases">
        <authorList>
            <person name="Sun Q."/>
            <person name="Ohkuma M."/>
        </authorList>
    </citation>
    <scope>NUCLEOTIDE SEQUENCE</scope>
    <source>
        <strain evidence="3">JCM 4714</strain>
    </source>
</reference>
<feature type="domain" description="Schlafen AlbA-2" evidence="2">
    <location>
        <begin position="23"/>
        <end position="103"/>
    </location>
</feature>
<proteinExistence type="predicted"/>
<evidence type="ECO:0000313" key="3">
    <source>
        <dbReference type="EMBL" id="GHE10322.1"/>
    </source>
</evidence>
<dbReference type="Gene3D" id="3.30.950.30">
    <property type="entry name" value="Schlafen, AAA domain"/>
    <property type="match status" value="1"/>
</dbReference>
<comment type="caution">
    <text evidence="3">The sequence shown here is derived from an EMBL/GenBank/DDBJ whole genome shotgun (WGS) entry which is preliminary data.</text>
</comment>
<protein>
    <recommendedName>
        <fullName evidence="2">Schlafen AlbA-2 domain-containing protein</fullName>
    </recommendedName>
</protein>